<evidence type="ECO:0000313" key="4">
    <source>
        <dbReference type="Proteomes" id="UP000324748"/>
    </source>
</evidence>
<evidence type="ECO:0000313" key="2">
    <source>
        <dbReference type="EMBL" id="KAA1067907.1"/>
    </source>
</evidence>
<evidence type="ECO:0000313" key="3">
    <source>
        <dbReference type="EMBL" id="KAA1091745.1"/>
    </source>
</evidence>
<keyword evidence="1" id="KW-0732">Signal</keyword>
<feature type="chain" id="PRO_5036137531" evidence="1">
    <location>
        <begin position="16"/>
        <end position="106"/>
    </location>
</feature>
<name>A0A5B0NR93_PUCGR</name>
<sequence length="106" mass="11778">MQLLKSFILFSLTTAGCLRAAGQCDKDNPWKYCAERTTIRDDNESNESTTGYSMRSLAKLGPDYKCSSSGRSAKEYCCSYEPQFDDQPSDFVSDLQFKLADCGPAT</sequence>
<protein>
    <submittedName>
        <fullName evidence="3">Uncharacterized protein</fullName>
    </submittedName>
</protein>
<organism evidence="3 5">
    <name type="scientific">Puccinia graminis f. sp. tritici</name>
    <dbReference type="NCBI Taxonomy" id="56615"/>
    <lineage>
        <taxon>Eukaryota</taxon>
        <taxon>Fungi</taxon>
        <taxon>Dikarya</taxon>
        <taxon>Basidiomycota</taxon>
        <taxon>Pucciniomycotina</taxon>
        <taxon>Pucciniomycetes</taxon>
        <taxon>Pucciniales</taxon>
        <taxon>Pucciniaceae</taxon>
        <taxon>Puccinia</taxon>
    </lineage>
</organism>
<accession>A0A5B0NR93</accession>
<reference evidence="4 5" key="1">
    <citation type="submission" date="2019-05" db="EMBL/GenBank/DDBJ databases">
        <title>Emergence of the Ug99 lineage of the wheat stem rust pathogen through somatic hybridization.</title>
        <authorList>
            <person name="Li F."/>
            <person name="Upadhyaya N.M."/>
            <person name="Sperschneider J."/>
            <person name="Matny O."/>
            <person name="Nguyen-Phuc H."/>
            <person name="Mago R."/>
            <person name="Raley C."/>
            <person name="Miller M.E."/>
            <person name="Silverstein K.A.T."/>
            <person name="Henningsen E."/>
            <person name="Hirsch C.D."/>
            <person name="Visser B."/>
            <person name="Pretorius Z.A."/>
            <person name="Steffenson B.J."/>
            <person name="Schwessinger B."/>
            <person name="Dodds P.N."/>
            <person name="Figueroa M."/>
        </authorList>
    </citation>
    <scope>NUCLEOTIDE SEQUENCE [LARGE SCALE GENOMIC DNA]</scope>
    <source>
        <strain evidence="2">21-0</strain>
        <strain evidence="3 5">Ug99</strain>
    </source>
</reference>
<dbReference type="PROSITE" id="PS51257">
    <property type="entry name" value="PROKAR_LIPOPROTEIN"/>
    <property type="match status" value="1"/>
</dbReference>
<gene>
    <name evidence="2" type="ORF">PGT21_021175</name>
    <name evidence="3" type="ORF">PGTUg99_009961</name>
</gene>
<evidence type="ECO:0000256" key="1">
    <source>
        <dbReference type="SAM" id="SignalP"/>
    </source>
</evidence>
<dbReference type="EMBL" id="VSWC01000184">
    <property type="protein sequence ID" value="KAA1067907.1"/>
    <property type="molecule type" value="Genomic_DNA"/>
</dbReference>
<proteinExistence type="predicted"/>
<dbReference type="Proteomes" id="UP000324748">
    <property type="component" value="Unassembled WGS sequence"/>
</dbReference>
<keyword evidence="4" id="KW-1185">Reference proteome</keyword>
<feature type="signal peptide" evidence="1">
    <location>
        <begin position="1"/>
        <end position="15"/>
    </location>
</feature>
<comment type="caution">
    <text evidence="3">The sequence shown here is derived from an EMBL/GenBank/DDBJ whole genome shotgun (WGS) entry which is preliminary data.</text>
</comment>
<dbReference type="AlphaFoldDB" id="A0A5B0NR93"/>
<evidence type="ECO:0000313" key="5">
    <source>
        <dbReference type="Proteomes" id="UP000325313"/>
    </source>
</evidence>
<dbReference type="Proteomes" id="UP000325313">
    <property type="component" value="Unassembled WGS sequence"/>
</dbReference>
<dbReference type="EMBL" id="VDEP01000383">
    <property type="protein sequence ID" value="KAA1091745.1"/>
    <property type="molecule type" value="Genomic_DNA"/>
</dbReference>